<dbReference type="EMBL" id="VRTS01000003">
    <property type="protein sequence ID" value="TXK64522.1"/>
    <property type="molecule type" value="Genomic_DNA"/>
</dbReference>
<protein>
    <submittedName>
        <fullName evidence="2">Uncharacterized protein</fullName>
    </submittedName>
</protein>
<keyword evidence="1" id="KW-0732">Signal</keyword>
<keyword evidence="3" id="KW-1185">Reference proteome</keyword>
<feature type="chain" id="PRO_5023009547" evidence="1">
    <location>
        <begin position="19"/>
        <end position="154"/>
    </location>
</feature>
<evidence type="ECO:0000313" key="2">
    <source>
        <dbReference type="EMBL" id="TXK64522.1"/>
    </source>
</evidence>
<evidence type="ECO:0000313" key="3">
    <source>
        <dbReference type="Proteomes" id="UP000321248"/>
    </source>
</evidence>
<organism evidence="2 3">
    <name type="scientific">Alkalisalibacterium limincola</name>
    <dbReference type="NCBI Taxonomy" id="2699169"/>
    <lineage>
        <taxon>Bacteria</taxon>
        <taxon>Pseudomonadati</taxon>
        <taxon>Pseudomonadota</taxon>
        <taxon>Gammaproteobacteria</taxon>
        <taxon>Lysobacterales</taxon>
        <taxon>Lysobacteraceae</taxon>
        <taxon>Alkalisalibacterium</taxon>
    </lineage>
</organism>
<accession>A0A5C8KVJ9</accession>
<sequence length="154" mass="16908">MKKLLMASCLLISLPALAVADSVKCETATASRSPQEEGYLPLSVASIFAVLADPRKHHGRRIGVAGIYRQYYDRIAIYPTEAHYGAADFTSVIYADFPRCADPDVLEEMASWEGSFVEVTGVFNADLHQFGAGTLQEVELVRVWGQKGERRASP</sequence>
<dbReference type="AlphaFoldDB" id="A0A5C8KVJ9"/>
<evidence type="ECO:0000256" key="1">
    <source>
        <dbReference type="SAM" id="SignalP"/>
    </source>
</evidence>
<gene>
    <name evidence="2" type="ORF">FU658_06500</name>
</gene>
<name>A0A5C8KVJ9_9GAMM</name>
<dbReference type="Proteomes" id="UP000321248">
    <property type="component" value="Unassembled WGS sequence"/>
</dbReference>
<comment type="caution">
    <text evidence="2">The sequence shown here is derived from an EMBL/GenBank/DDBJ whole genome shotgun (WGS) entry which is preliminary data.</text>
</comment>
<dbReference type="RefSeq" id="WP_147891333.1">
    <property type="nucleotide sequence ID" value="NZ_VRTS01000003.1"/>
</dbReference>
<feature type="signal peptide" evidence="1">
    <location>
        <begin position="1"/>
        <end position="18"/>
    </location>
</feature>
<proteinExistence type="predicted"/>
<reference evidence="2 3" key="1">
    <citation type="submission" date="2019-08" db="EMBL/GenBank/DDBJ databases">
        <authorList>
            <person name="Karlyshev A.V."/>
        </authorList>
    </citation>
    <scope>NUCLEOTIDE SEQUENCE [LARGE SCALE GENOMIC DNA]</scope>
    <source>
        <strain evidence="2 3">Alg18-2.2</strain>
    </source>
</reference>